<evidence type="ECO:0000313" key="10">
    <source>
        <dbReference type="EMBL" id="TFY79095.1"/>
    </source>
</evidence>
<accession>A0A4Y9ZWY6</accession>
<dbReference type="EMBL" id="SFCI01000561">
    <property type="protein sequence ID" value="TFY79095.1"/>
    <property type="molecule type" value="Genomic_DNA"/>
</dbReference>
<feature type="transmembrane region" description="Helical" evidence="9">
    <location>
        <begin position="135"/>
        <end position="157"/>
    </location>
</feature>
<comment type="caution">
    <text evidence="10">The sequence shown here is derived from an EMBL/GenBank/DDBJ whole genome shotgun (WGS) entry which is preliminary data.</text>
</comment>
<dbReference type="NCBIfam" id="TIGR00728">
    <property type="entry name" value="OPT_sfam"/>
    <property type="match status" value="1"/>
</dbReference>
<dbReference type="Proteomes" id="UP000298061">
    <property type="component" value="Unassembled WGS sequence"/>
</dbReference>
<keyword evidence="7 9" id="KW-1133">Transmembrane helix</keyword>
<evidence type="ECO:0000256" key="2">
    <source>
        <dbReference type="ARBA" id="ARBA00008807"/>
    </source>
</evidence>
<dbReference type="InterPro" id="IPR004648">
    <property type="entry name" value="Oligpept_transpt"/>
</dbReference>
<evidence type="ECO:0008006" key="12">
    <source>
        <dbReference type="Google" id="ProtNLM"/>
    </source>
</evidence>
<keyword evidence="6" id="KW-0653">Protein transport</keyword>
<dbReference type="GO" id="GO:0015031">
    <property type="term" value="P:protein transport"/>
    <property type="evidence" value="ECO:0007669"/>
    <property type="project" value="UniProtKB-KW"/>
</dbReference>
<evidence type="ECO:0000256" key="8">
    <source>
        <dbReference type="ARBA" id="ARBA00023136"/>
    </source>
</evidence>
<reference evidence="10 11" key="1">
    <citation type="submission" date="2019-02" db="EMBL/GenBank/DDBJ databases">
        <title>Genome sequencing of the rare red list fungi Hericium alpestre (H. flagellum).</title>
        <authorList>
            <person name="Buettner E."/>
            <person name="Kellner H."/>
        </authorList>
    </citation>
    <scope>NUCLEOTIDE SEQUENCE [LARGE SCALE GENOMIC DNA]</scope>
    <source>
        <strain evidence="10 11">DSM 108284</strain>
    </source>
</reference>
<keyword evidence="4 9" id="KW-0812">Transmembrane</keyword>
<keyword evidence="5" id="KW-0571">Peptide transport</keyword>
<dbReference type="GO" id="GO:0035673">
    <property type="term" value="F:oligopeptide transmembrane transporter activity"/>
    <property type="evidence" value="ECO:0007669"/>
    <property type="project" value="InterPro"/>
</dbReference>
<proteinExistence type="inferred from homology"/>
<evidence type="ECO:0000313" key="11">
    <source>
        <dbReference type="Proteomes" id="UP000298061"/>
    </source>
</evidence>
<name>A0A4Y9ZWY6_9AGAM</name>
<dbReference type="GO" id="GO:0016020">
    <property type="term" value="C:membrane"/>
    <property type="evidence" value="ECO:0007669"/>
    <property type="project" value="UniProtKB-SubCell"/>
</dbReference>
<dbReference type="OrthoDB" id="2672441at2759"/>
<protein>
    <recommendedName>
        <fullName evidence="12">OPT-domain-containing protein</fullName>
    </recommendedName>
</protein>
<comment type="similarity">
    <text evidence="2">Belongs to the oligopeptide OPT transporter family.</text>
</comment>
<evidence type="ECO:0000256" key="4">
    <source>
        <dbReference type="ARBA" id="ARBA00022692"/>
    </source>
</evidence>
<dbReference type="InterPro" id="IPR004813">
    <property type="entry name" value="OPT"/>
</dbReference>
<feature type="transmembrane region" description="Helical" evidence="9">
    <location>
        <begin position="58"/>
        <end position="76"/>
    </location>
</feature>
<evidence type="ECO:0000256" key="7">
    <source>
        <dbReference type="ARBA" id="ARBA00022989"/>
    </source>
</evidence>
<evidence type="ECO:0000256" key="1">
    <source>
        <dbReference type="ARBA" id="ARBA00004141"/>
    </source>
</evidence>
<keyword evidence="3" id="KW-0813">Transport</keyword>
<evidence type="ECO:0000256" key="5">
    <source>
        <dbReference type="ARBA" id="ARBA00022856"/>
    </source>
</evidence>
<dbReference type="Pfam" id="PF03169">
    <property type="entry name" value="OPT"/>
    <property type="match status" value="1"/>
</dbReference>
<sequence length="213" mass="24295">MSTQFIGFSVGGIARRFLVAPPSMIWPGTLVSCALFNTLHSQTYFGSGLHSGMSRERFFLYAFLAAMIWYVVPGYLFQALSVFSWVCWIVPENKVVNQLFGYRSGMGYSLLTFDWNQIAFIGSPLATPWWAEANIFASFVFFYWILTPLLYYTNVWYGSYLPISSRNAFDNTGQPYNLSRILNTDTTLNTTAYNLYSPLFLSYDIRSLAYVPG</sequence>
<gene>
    <name evidence="10" type="ORF">EWM64_g4918</name>
</gene>
<keyword evidence="8 9" id="KW-0472">Membrane</keyword>
<evidence type="ECO:0000256" key="9">
    <source>
        <dbReference type="SAM" id="Phobius"/>
    </source>
</evidence>
<dbReference type="AlphaFoldDB" id="A0A4Y9ZWY6"/>
<feature type="transmembrane region" description="Helical" evidence="9">
    <location>
        <begin position="24"/>
        <end position="46"/>
    </location>
</feature>
<keyword evidence="11" id="KW-1185">Reference proteome</keyword>
<organism evidence="10 11">
    <name type="scientific">Hericium alpestre</name>
    <dbReference type="NCBI Taxonomy" id="135208"/>
    <lineage>
        <taxon>Eukaryota</taxon>
        <taxon>Fungi</taxon>
        <taxon>Dikarya</taxon>
        <taxon>Basidiomycota</taxon>
        <taxon>Agaricomycotina</taxon>
        <taxon>Agaricomycetes</taxon>
        <taxon>Russulales</taxon>
        <taxon>Hericiaceae</taxon>
        <taxon>Hericium</taxon>
    </lineage>
</organism>
<evidence type="ECO:0000256" key="6">
    <source>
        <dbReference type="ARBA" id="ARBA00022927"/>
    </source>
</evidence>
<dbReference type="PANTHER" id="PTHR22601">
    <property type="entry name" value="ISP4 LIKE PROTEIN"/>
    <property type="match status" value="1"/>
</dbReference>
<comment type="subcellular location">
    <subcellularLocation>
        <location evidence="1">Membrane</location>
        <topology evidence="1">Multi-pass membrane protein</topology>
    </subcellularLocation>
</comment>
<evidence type="ECO:0000256" key="3">
    <source>
        <dbReference type="ARBA" id="ARBA00022448"/>
    </source>
</evidence>